<protein>
    <recommendedName>
        <fullName evidence="1">DUF8040 domain-containing protein</fullName>
    </recommendedName>
</protein>
<evidence type="ECO:0000259" key="1">
    <source>
        <dbReference type="Pfam" id="PF26138"/>
    </source>
</evidence>
<dbReference type="InterPro" id="IPR058353">
    <property type="entry name" value="DUF8040"/>
</dbReference>
<feature type="domain" description="DUF8040" evidence="1">
    <location>
        <begin position="13"/>
        <end position="87"/>
    </location>
</feature>
<name>A0A2G9HZ29_9LAMI</name>
<gene>
    <name evidence="2" type="ORF">CDL12_04509</name>
</gene>
<dbReference type="Pfam" id="PF26138">
    <property type="entry name" value="DUF8040"/>
    <property type="match status" value="1"/>
</dbReference>
<dbReference type="STRING" id="429701.A0A2G9HZ29"/>
<dbReference type="EMBL" id="NKXS01000699">
    <property type="protein sequence ID" value="PIN22772.1"/>
    <property type="molecule type" value="Genomic_DNA"/>
</dbReference>
<sequence>MISEMPDQYKHLREMVENNDQTCVHNLHKDSNSFLRLCYYVFIPENVLTLLLILPHHTKNRIVKHNFKWSRHTVSRYFFQTLKAIIKISGPLLVKPGPNEDECTTDLWRYFKHNFTDPCPMIEKLDLEQTGVLVDESNELVEIIESSYVWNVWKDNLAHDKYNA</sequence>
<dbReference type="Proteomes" id="UP000231279">
    <property type="component" value="Unassembled WGS sequence"/>
</dbReference>
<dbReference type="AlphaFoldDB" id="A0A2G9HZ29"/>
<proteinExistence type="predicted"/>
<reference evidence="3" key="1">
    <citation type="journal article" date="2018" name="Gigascience">
        <title>Genome assembly of the Pink Ipe (Handroanthus impetiginosus, Bignoniaceae), a highly valued, ecologically keystone Neotropical timber forest tree.</title>
        <authorList>
            <person name="Silva-Junior O.B."/>
            <person name="Grattapaglia D."/>
            <person name="Novaes E."/>
            <person name="Collevatti R.G."/>
        </authorList>
    </citation>
    <scope>NUCLEOTIDE SEQUENCE [LARGE SCALE GENOMIC DNA]</scope>
    <source>
        <strain evidence="3">cv. UFG-1</strain>
    </source>
</reference>
<organism evidence="2 3">
    <name type="scientific">Handroanthus impetiginosus</name>
    <dbReference type="NCBI Taxonomy" id="429701"/>
    <lineage>
        <taxon>Eukaryota</taxon>
        <taxon>Viridiplantae</taxon>
        <taxon>Streptophyta</taxon>
        <taxon>Embryophyta</taxon>
        <taxon>Tracheophyta</taxon>
        <taxon>Spermatophyta</taxon>
        <taxon>Magnoliopsida</taxon>
        <taxon>eudicotyledons</taxon>
        <taxon>Gunneridae</taxon>
        <taxon>Pentapetalae</taxon>
        <taxon>asterids</taxon>
        <taxon>lamiids</taxon>
        <taxon>Lamiales</taxon>
        <taxon>Bignoniaceae</taxon>
        <taxon>Crescentiina</taxon>
        <taxon>Tabebuia alliance</taxon>
        <taxon>Handroanthus</taxon>
    </lineage>
</organism>
<evidence type="ECO:0000313" key="2">
    <source>
        <dbReference type="EMBL" id="PIN22772.1"/>
    </source>
</evidence>
<accession>A0A2G9HZ29</accession>
<dbReference type="OrthoDB" id="908718at2759"/>
<evidence type="ECO:0000313" key="3">
    <source>
        <dbReference type="Proteomes" id="UP000231279"/>
    </source>
</evidence>
<keyword evidence="3" id="KW-1185">Reference proteome</keyword>
<comment type="caution">
    <text evidence="2">The sequence shown here is derived from an EMBL/GenBank/DDBJ whole genome shotgun (WGS) entry which is preliminary data.</text>
</comment>